<dbReference type="PANTHER" id="PTHR24276">
    <property type="entry name" value="POLYSERASE-RELATED"/>
    <property type="match status" value="1"/>
</dbReference>
<dbReference type="InterPro" id="IPR001254">
    <property type="entry name" value="Trypsin_dom"/>
</dbReference>
<keyword evidence="3" id="KW-0964">Secreted</keyword>
<dbReference type="InterPro" id="IPR001314">
    <property type="entry name" value="Peptidase_S1A"/>
</dbReference>
<sequence>MVRNARTFARAAGVSVAVLAVAFGSLTVAHADENAGVKPDVVGGSPADIADFPYAVALTDASGFQFCGGSLIAEDKVLTAAHCAEGQDPADVVAVTGRTDLTTNDGSETPVSDIWVHPDYSSVTTGADVAVLTLASPVSDGEPIELASAPDGPSYTPGADATVAGWGTTSEGGSSSDTLLQGTVPVRSDEDCSTAYGSEYDAQGMVCAGLPDGGVDACQGDSGGPLVVDGRLAGVVSWGNGCARPNYPGVYARVGTYADDIAGQLASGRA</sequence>
<evidence type="ECO:0000313" key="9">
    <source>
        <dbReference type="Proteomes" id="UP000550714"/>
    </source>
</evidence>
<evidence type="ECO:0000256" key="2">
    <source>
        <dbReference type="ARBA" id="ARBA00007664"/>
    </source>
</evidence>
<evidence type="ECO:0000256" key="4">
    <source>
        <dbReference type="ARBA" id="ARBA00023157"/>
    </source>
</evidence>
<name>A0A839S4X0_9PSEU</name>
<evidence type="ECO:0000256" key="1">
    <source>
        <dbReference type="ARBA" id="ARBA00004613"/>
    </source>
</evidence>
<dbReference type="PANTHER" id="PTHR24276:SF98">
    <property type="entry name" value="FI18310P1-RELATED"/>
    <property type="match status" value="1"/>
</dbReference>
<keyword evidence="5" id="KW-0720">Serine protease</keyword>
<dbReference type="InterPro" id="IPR043504">
    <property type="entry name" value="Peptidase_S1_PA_chymotrypsin"/>
</dbReference>
<keyword evidence="9" id="KW-1185">Reference proteome</keyword>
<dbReference type="RefSeq" id="WP_183654404.1">
    <property type="nucleotide sequence ID" value="NZ_JACHWU010000003.1"/>
</dbReference>
<evidence type="ECO:0000256" key="5">
    <source>
        <dbReference type="RuleBase" id="RU363034"/>
    </source>
</evidence>
<dbReference type="PROSITE" id="PS50240">
    <property type="entry name" value="TRYPSIN_DOM"/>
    <property type="match status" value="1"/>
</dbReference>
<feature type="signal peptide" evidence="6">
    <location>
        <begin position="1"/>
        <end position="31"/>
    </location>
</feature>
<feature type="domain" description="Peptidase S1" evidence="7">
    <location>
        <begin position="41"/>
        <end position="266"/>
    </location>
</feature>
<comment type="subcellular location">
    <subcellularLocation>
        <location evidence="1">Secreted</location>
    </subcellularLocation>
</comment>
<dbReference type="AlphaFoldDB" id="A0A839S4X0"/>
<evidence type="ECO:0000259" key="7">
    <source>
        <dbReference type="PROSITE" id="PS50240"/>
    </source>
</evidence>
<dbReference type="InterPro" id="IPR050430">
    <property type="entry name" value="Peptidase_S1"/>
</dbReference>
<dbReference type="GO" id="GO:0006508">
    <property type="term" value="P:proteolysis"/>
    <property type="evidence" value="ECO:0007669"/>
    <property type="project" value="UniProtKB-KW"/>
</dbReference>
<protein>
    <submittedName>
        <fullName evidence="8">Secreted trypsin-like serine protease</fullName>
    </submittedName>
</protein>
<evidence type="ECO:0000256" key="6">
    <source>
        <dbReference type="SAM" id="SignalP"/>
    </source>
</evidence>
<feature type="chain" id="PRO_5032875715" evidence="6">
    <location>
        <begin position="32"/>
        <end position="270"/>
    </location>
</feature>
<dbReference type="InterPro" id="IPR018114">
    <property type="entry name" value="TRYPSIN_HIS"/>
</dbReference>
<comment type="caution">
    <text evidence="8">The sequence shown here is derived from an EMBL/GenBank/DDBJ whole genome shotgun (WGS) entry which is preliminary data.</text>
</comment>
<dbReference type="GO" id="GO:0005576">
    <property type="term" value="C:extracellular region"/>
    <property type="evidence" value="ECO:0007669"/>
    <property type="project" value="UniProtKB-SubCell"/>
</dbReference>
<dbReference type="InterPro" id="IPR009003">
    <property type="entry name" value="Peptidase_S1_PA"/>
</dbReference>
<comment type="similarity">
    <text evidence="2">Belongs to the peptidase S1 family.</text>
</comment>
<dbReference type="PROSITE" id="PS00134">
    <property type="entry name" value="TRYPSIN_HIS"/>
    <property type="match status" value="1"/>
</dbReference>
<dbReference type="InterPro" id="IPR033116">
    <property type="entry name" value="TRYPSIN_SER"/>
</dbReference>
<dbReference type="SUPFAM" id="SSF50494">
    <property type="entry name" value="Trypsin-like serine proteases"/>
    <property type="match status" value="1"/>
</dbReference>
<keyword evidence="4" id="KW-1015">Disulfide bond</keyword>
<dbReference type="Pfam" id="PF00089">
    <property type="entry name" value="Trypsin"/>
    <property type="match status" value="1"/>
</dbReference>
<keyword evidence="6" id="KW-0732">Signal</keyword>
<keyword evidence="5 8" id="KW-0645">Protease</keyword>
<dbReference type="Gene3D" id="2.40.10.10">
    <property type="entry name" value="Trypsin-like serine proteases"/>
    <property type="match status" value="1"/>
</dbReference>
<reference evidence="8 9" key="1">
    <citation type="submission" date="2020-08" db="EMBL/GenBank/DDBJ databases">
        <title>Genomic Encyclopedia of Type Strains, Phase III (KMG-III): the genomes of soil and plant-associated and newly described type strains.</title>
        <authorList>
            <person name="Whitman W."/>
        </authorList>
    </citation>
    <scope>NUCLEOTIDE SEQUENCE [LARGE SCALE GENOMIC DNA]</scope>
    <source>
        <strain evidence="8 9">CECT 8577</strain>
    </source>
</reference>
<keyword evidence="5" id="KW-0378">Hydrolase</keyword>
<proteinExistence type="inferred from homology"/>
<dbReference type="PRINTS" id="PR00722">
    <property type="entry name" value="CHYMOTRYPSIN"/>
</dbReference>
<dbReference type="SMART" id="SM00020">
    <property type="entry name" value="Tryp_SPc"/>
    <property type="match status" value="1"/>
</dbReference>
<dbReference type="CDD" id="cd00190">
    <property type="entry name" value="Tryp_SPc"/>
    <property type="match status" value="1"/>
</dbReference>
<accession>A0A839S4X0</accession>
<organism evidence="8 9">
    <name type="scientific">Prauserella isguenensis</name>
    <dbReference type="NCBI Taxonomy" id="1470180"/>
    <lineage>
        <taxon>Bacteria</taxon>
        <taxon>Bacillati</taxon>
        <taxon>Actinomycetota</taxon>
        <taxon>Actinomycetes</taxon>
        <taxon>Pseudonocardiales</taxon>
        <taxon>Pseudonocardiaceae</taxon>
        <taxon>Prauserella</taxon>
    </lineage>
</organism>
<dbReference type="EMBL" id="JACHWU010000003">
    <property type="protein sequence ID" value="MBB3051717.1"/>
    <property type="molecule type" value="Genomic_DNA"/>
</dbReference>
<dbReference type="GO" id="GO:0004252">
    <property type="term" value="F:serine-type endopeptidase activity"/>
    <property type="evidence" value="ECO:0007669"/>
    <property type="project" value="InterPro"/>
</dbReference>
<evidence type="ECO:0000256" key="3">
    <source>
        <dbReference type="ARBA" id="ARBA00022525"/>
    </source>
</evidence>
<dbReference type="Proteomes" id="UP000550714">
    <property type="component" value="Unassembled WGS sequence"/>
</dbReference>
<dbReference type="GO" id="GO:0051604">
    <property type="term" value="P:protein maturation"/>
    <property type="evidence" value="ECO:0007669"/>
    <property type="project" value="UniProtKB-ARBA"/>
</dbReference>
<evidence type="ECO:0000313" key="8">
    <source>
        <dbReference type="EMBL" id="MBB3051717.1"/>
    </source>
</evidence>
<gene>
    <name evidence="8" type="ORF">FHS23_002746</name>
</gene>
<dbReference type="PROSITE" id="PS00135">
    <property type="entry name" value="TRYPSIN_SER"/>
    <property type="match status" value="1"/>
</dbReference>
<dbReference type="FunFam" id="2.40.10.10:FF:000047">
    <property type="entry name" value="Trypsin eta"/>
    <property type="match status" value="1"/>
</dbReference>